<feature type="coiled-coil region" evidence="6">
    <location>
        <begin position="587"/>
        <end position="641"/>
    </location>
</feature>
<keyword evidence="6" id="KW-0175">Coiled coil</keyword>
<proteinExistence type="predicted"/>
<dbReference type="RefSeq" id="WP_106089025.1">
    <property type="nucleotide sequence ID" value="NZ_PVNL01000042.1"/>
</dbReference>
<dbReference type="Pfam" id="PF00069">
    <property type="entry name" value="Pkinase"/>
    <property type="match status" value="1"/>
</dbReference>
<dbReference type="CDD" id="cd14014">
    <property type="entry name" value="STKc_PknB_like"/>
    <property type="match status" value="1"/>
</dbReference>
<sequence length="908" mass="99114">MTDGALDVAERLQAPVDDLEHERILAAVNHRLFGQALLRVGPYRVVRLLGAGGMGEVFLARDETLDRSVAVKVLSADFGAQAQVVVLQAEGRALARLSHPNVVQIHEFGEHAGRAYVVMEYVAGPTLKQWLDAAPRTRAEILEVFRSAGAGLAAAHAVGVVHRDFKPDNVLIGEDGRVRVVDFGLAIVDRNAADRAGTPRYMAPEQHEGSTVDARSDQYSFCAALHEVLWGELPPRDRLAEHRVSGSRWVWRRLRRGLDPDPARRWPDLDSLLDALDPRPRRRRLALAGVGAVIIATVGVWSVVPEPDTCEVSPRALEATWGQDPADALRRSFAAVDAERGPGEAEQLWRSLEDWGLAWRRTRAQLCRTQRAGGVSEFVVLRREACLEDQRLWVAALTAELELADRRTLAQARELARAVPGPTRCVDDELLVTSVARPTSAQADEVDAIRQVFREAKARRLTGHPEPNFAALAPIRARIEAVEYRPLLAEYEAELASAEFMAGSRERGRELLESASREAYRVGDDRLAASAWAELSWHAVSEFDDPNAAQRWLERAQDGWARVGEDADARVGLAFAAGAIALERGDHDEAERQLEAAIVALDEAGANQGRRPFVIQRQALLAEARGELARALRLYEQAREASEHHFGPTHPRTSLAGINYALVAYNAGEVELARRELDLALARWDAGGTPIDRRLADAHQLGAALAQRAGELERAVAEARRAVELLVEVAPDANDELAYANYNLGTIAYLSEDYETAVLGYAEASERFAEADGQALWARVYRARSLLRLGEFDLARAGLVSTLDASDGDAVALARLSLVAVELGSGRLAAARAALAGIERDRVDTLELELLEAVLALRSDASTSASEPILIASLGEASAQDRAELERVCVSVGVSAREHELLGLEVPE</sequence>
<organism evidence="8 9">
    <name type="scientific">Enhygromyxa salina</name>
    <dbReference type="NCBI Taxonomy" id="215803"/>
    <lineage>
        <taxon>Bacteria</taxon>
        <taxon>Pseudomonadati</taxon>
        <taxon>Myxococcota</taxon>
        <taxon>Polyangia</taxon>
        <taxon>Nannocystales</taxon>
        <taxon>Nannocystaceae</taxon>
        <taxon>Enhygromyxa</taxon>
    </lineage>
</organism>
<dbReference type="PROSITE" id="PS00108">
    <property type="entry name" value="PROTEIN_KINASE_ST"/>
    <property type="match status" value="1"/>
</dbReference>
<keyword evidence="4 5" id="KW-0067">ATP-binding</keyword>
<dbReference type="PROSITE" id="PS50011">
    <property type="entry name" value="PROTEIN_KINASE_DOM"/>
    <property type="match status" value="1"/>
</dbReference>
<dbReference type="Proteomes" id="UP000238823">
    <property type="component" value="Unassembled WGS sequence"/>
</dbReference>
<evidence type="ECO:0000256" key="6">
    <source>
        <dbReference type="SAM" id="Coils"/>
    </source>
</evidence>
<protein>
    <submittedName>
        <fullName evidence="8">Serine/threonine-protein kinase PrkC</fullName>
        <ecNumber evidence="8">2.7.11.1</ecNumber>
    </submittedName>
</protein>
<accession>A0A2S9YTG8</accession>
<dbReference type="InterPro" id="IPR011990">
    <property type="entry name" value="TPR-like_helical_dom_sf"/>
</dbReference>
<gene>
    <name evidence="8" type="primary">prkC_16</name>
    <name evidence="8" type="ORF">ENSA7_20130</name>
</gene>
<dbReference type="PANTHER" id="PTHR43289">
    <property type="entry name" value="MITOGEN-ACTIVATED PROTEIN KINASE KINASE KINASE 20-RELATED"/>
    <property type="match status" value="1"/>
</dbReference>
<dbReference type="SUPFAM" id="SSF56112">
    <property type="entry name" value="Protein kinase-like (PK-like)"/>
    <property type="match status" value="1"/>
</dbReference>
<dbReference type="OrthoDB" id="9801841at2"/>
<dbReference type="PANTHER" id="PTHR43289:SF6">
    <property type="entry name" value="SERINE_THREONINE-PROTEIN KINASE NEKL-3"/>
    <property type="match status" value="1"/>
</dbReference>
<dbReference type="Gene3D" id="1.10.510.10">
    <property type="entry name" value="Transferase(Phosphotransferase) domain 1"/>
    <property type="match status" value="1"/>
</dbReference>
<evidence type="ECO:0000256" key="4">
    <source>
        <dbReference type="ARBA" id="ARBA00022840"/>
    </source>
</evidence>
<dbReference type="InterPro" id="IPR011009">
    <property type="entry name" value="Kinase-like_dom_sf"/>
</dbReference>
<dbReference type="PROSITE" id="PS00107">
    <property type="entry name" value="PROTEIN_KINASE_ATP"/>
    <property type="match status" value="1"/>
</dbReference>
<dbReference type="SUPFAM" id="SSF48452">
    <property type="entry name" value="TPR-like"/>
    <property type="match status" value="2"/>
</dbReference>
<evidence type="ECO:0000256" key="5">
    <source>
        <dbReference type="PROSITE-ProRule" id="PRU10141"/>
    </source>
</evidence>
<dbReference type="Gene3D" id="1.25.40.10">
    <property type="entry name" value="Tetratricopeptide repeat domain"/>
    <property type="match status" value="2"/>
</dbReference>
<dbReference type="GO" id="GO:0005524">
    <property type="term" value="F:ATP binding"/>
    <property type="evidence" value="ECO:0007669"/>
    <property type="project" value="UniProtKB-UniRule"/>
</dbReference>
<comment type="caution">
    <text evidence="8">The sequence shown here is derived from an EMBL/GenBank/DDBJ whole genome shotgun (WGS) entry which is preliminary data.</text>
</comment>
<dbReference type="GO" id="GO:0004674">
    <property type="term" value="F:protein serine/threonine kinase activity"/>
    <property type="evidence" value="ECO:0007669"/>
    <property type="project" value="UniProtKB-EC"/>
</dbReference>
<keyword evidence="3 8" id="KW-0418">Kinase</keyword>
<keyword evidence="1 8" id="KW-0808">Transferase</keyword>
<dbReference type="InterPro" id="IPR017441">
    <property type="entry name" value="Protein_kinase_ATP_BS"/>
</dbReference>
<feature type="binding site" evidence="5">
    <location>
        <position position="72"/>
    </location>
    <ligand>
        <name>ATP</name>
        <dbReference type="ChEBI" id="CHEBI:30616"/>
    </ligand>
</feature>
<name>A0A2S9YTG8_9BACT</name>
<feature type="domain" description="Protein kinase" evidence="7">
    <location>
        <begin position="43"/>
        <end position="298"/>
    </location>
</feature>
<evidence type="ECO:0000259" key="7">
    <source>
        <dbReference type="PROSITE" id="PS50011"/>
    </source>
</evidence>
<reference evidence="8 9" key="1">
    <citation type="submission" date="2018-03" db="EMBL/GenBank/DDBJ databases">
        <title>Draft Genome Sequences of the Obligatory Marine Myxobacteria Enhygromyxa salina SWB007.</title>
        <authorList>
            <person name="Poehlein A."/>
            <person name="Moghaddam J.A."/>
            <person name="Harms H."/>
            <person name="Alanjari M."/>
            <person name="Koenig G.M."/>
            <person name="Daniel R."/>
            <person name="Schaeberle T.F."/>
        </authorList>
    </citation>
    <scope>NUCLEOTIDE SEQUENCE [LARGE SCALE GENOMIC DNA]</scope>
    <source>
        <strain evidence="8 9">SWB007</strain>
    </source>
</reference>
<evidence type="ECO:0000256" key="3">
    <source>
        <dbReference type="ARBA" id="ARBA00022777"/>
    </source>
</evidence>
<dbReference type="AlphaFoldDB" id="A0A2S9YTG8"/>
<evidence type="ECO:0000313" key="8">
    <source>
        <dbReference type="EMBL" id="PRQ08386.1"/>
    </source>
</evidence>
<evidence type="ECO:0000256" key="1">
    <source>
        <dbReference type="ARBA" id="ARBA00022679"/>
    </source>
</evidence>
<evidence type="ECO:0000256" key="2">
    <source>
        <dbReference type="ARBA" id="ARBA00022741"/>
    </source>
</evidence>
<dbReference type="EC" id="2.7.11.1" evidence="8"/>
<dbReference type="EMBL" id="PVNL01000042">
    <property type="protein sequence ID" value="PRQ08386.1"/>
    <property type="molecule type" value="Genomic_DNA"/>
</dbReference>
<keyword evidence="2 5" id="KW-0547">Nucleotide-binding</keyword>
<evidence type="ECO:0000313" key="9">
    <source>
        <dbReference type="Proteomes" id="UP000238823"/>
    </source>
</evidence>
<dbReference type="Gene3D" id="3.30.200.20">
    <property type="entry name" value="Phosphorylase Kinase, domain 1"/>
    <property type="match status" value="1"/>
</dbReference>
<dbReference type="InterPro" id="IPR008271">
    <property type="entry name" value="Ser/Thr_kinase_AS"/>
</dbReference>
<dbReference type="InterPro" id="IPR000719">
    <property type="entry name" value="Prot_kinase_dom"/>
</dbReference>